<name>H1LHC9_9LACO</name>
<dbReference type="PANTHER" id="PTHR33603:SF1">
    <property type="entry name" value="RIBOSOMAL RNA LARGE SUBUNIT METHYLTRANSFERASE H"/>
    <property type="match status" value="1"/>
</dbReference>
<dbReference type="PATRIC" id="fig|797516.3.peg.1805"/>
<feature type="binding site" evidence="6">
    <location>
        <position position="190"/>
    </location>
    <ligand>
        <name>S-adenosyl-L-methionine</name>
        <dbReference type="ChEBI" id="CHEBI:59789"/>
    </ligand>
</feature>
<dbReference type="SFLD" id="SFLDS00070">
    <property type="entry name" value="SPOUT_Methyltransferase"/>
    <property type="match status" value="1"/>
</dbReference>
<dbReference type="HAMAP" id="MF_00658">
    <property type="entry name" value="23SrRNA_methyltr_H"/>
    <property type="match status" value="1"/>
</dbReference>
<dbReference type="InterPro" id="IPR003742">
    <property type="entry name" value="RlmH-like"/>
</dbReference>
<dbReference type="GO" id="GO:0070038">
    <property type="term" value="F:rRNA (pseudouridine-N3-)-methyltransferase activity"/>
    <property type="evidence" value="ECO:0007669"/>
    <property type="project" value="UniProtKB-UniRule"/>
</dbReference>
<dbReference type="AlphaFoldDB" id="H1LHC9"/>
<dbReference type="GO" id="GO:0005737">
    <property type="term" value="C:cytoplasm"/>
    <property type="evidence" value="ECO:0007669"/>
    <property type="project" value="UniProtKB-SubCell"/>
</dbReference>
<sequence>MCKKIAFFVAEVAGIIGFALVGCERTFSTVLWKTNLTLDNFQKNAGPKINSYVHKPVDNFVDNLLISHLLCTDKITLEGKSELNIKLVVVGKLKEKYFKQGIAEYAKRLSRFCKFQIIEVPDEKAPESLSQAEMDDVMAKEGSRILAKIKDREYVYALAILGKERSSEAFAKEIADLTTYGHSDITFVIGGSLGLSKEVLDRADTQISFGKFTLPHQLMRLVLTEQIYRAFMINEGSPYHK</sequence>
<organism evidence="7 8">
    <name type="scientific">Lentilactobacillus kisonensis F0435</name>
    <dbReference type="NCBI Taxonomy" id="797516"/>
    <lineage>
        <taxon>Bacteria</taxon>
        <taxon>Bacillati</taxon>
        <taxon>Bacillota</taxon>
        <taxon>Bacilli</taxon>
        <taxon>Lactobacillales</taxon>
        <taxon>Lactobacillaceae</taxon>
        <taxon>Lentilactobacillus</taxon>
    </lineage>
</organism>
<evidence type="ECO:0000256" key="4">
    <source>
        <dbReference type="ARBA" id="ARBA00022691"/>
    </source>
</evidence>
<comment type="caution">
    <text evidence="6">Lacks conserved residue(s) required for the propagation of feature annotation.</text>
</comment>
<accession>H1LHC9</accession>
<reference evidence="7 8" key="1">
    <citation type="submission" date="2011-09" db="EMBL/GenBank/DDBJ databases">
        <authorList>
            <person name="Weinstock G."/>
            <person name="Sodergren E."/>
            <person name="Clifton S."/>
            <person name="Fulton L."/>
            <person name="Fulton B."/>
            <person name="Courtney L."/>
            <person name="Fronick C."/>
            <person name="Harrison M."/>
            <person name="Strong C."/>
            <person name="Farmer C."/>
            <person name="Delahaunty K."/>
            <person name="Markovic C."/>
            <person name="Hall O."/>
            <person name="Minx P."/>
            <person name="Tomlinson C."/>
            <person name="Mitreva M."/>
            <person name="Hou S."/>
            <person name="Chen J."/>
            <person name="Wollam A."/>
            <person name="Pepin K.H."/>
            <person name="Johnson M."/>
            <person name="Bhonagiri V."/>
            <person name="Zhang X."/>
            <person name="Suruliraj S."/>
            <person name="Warren W."/>
            <person name="Chinwalla A."/>
            <person name="Mardis E.R."/>
            <person name="Wilson R.K."/>
        </authorList>
    </citation>
    <scope>NUCLEOTIDE SEQUENCE [LARGE SCALE GENOMIC DNA]</scope>
    <source>
        <strain evidence="7 8">F0435</strain>
    </source>
</reference>
<comment type="subcellular location">
    <subcellularLocation>
        <location evidence="6">Cytoplasm</location>
    </subcellularLocation>
</comment>
<evidence type="ECO:0000256" key="2">
    <source>
        <dbReference type="ARBA" id="ARBA00022603"/>
    </source>
</evidence>
<evidence type="ECO:0000256" key="3">
    <source>
        <dbReference type="ARBA" id="ARBA00022679"/>
    </source>
</evidence>
<evidence type="ECO:0000256" key="5">
    <source>
        <dbReference type="ARBA" id="ARBA00038303"/>
    </source>
</evidence>
<keyword evidence="6" id="KW-0963">Cytoplasm</keyword>
<dbReference type="EC" id="2.1.1.177" evidence="6"/>
<dbReference type="Proteomes" id="UP000005025">
    <property type="component" value="Unassembled WGS sequence"/>
</dbReference>
<proteinExistence type="inferred from homology"/>
<dbReference type="NCBIfam" id="TIGR00246">
    <property type="entry name" value="tRNA_RlmH_YbeA"/>
    <property type="match status" value="1"/>
</dbReference>
<comment type="similarity">
    <text evidence="5 6">Belongs to the RNA methyltransferase RlmH family.</text>
</comment>
<evidence type="ECO:0000256" key="6">
    <source>
        <dbReference type="HAMAP-Rule" id="MF_00658"/>
    </source>
</evidence>
<protein>
    <recommendedName>
        <fullName evidence="6">Ribosomal RNA large subunit methyltransferase H</fullName>
        <ecNumber evidence="6">2.1.1.177</ecNumber>
    </recommendedName>
    <alternativeName>
        <fullName evidence="6">23S rRNA (pseudouridine1915-N3)-methyltransferase</fullName>
    </alternativeName>
    <alternativeName>
        <fullName evidence="6">23S rRNA m3Psi1915 methyltransferase</fullName>
    </alternativeName>
    <alternativeName>
        <fullName evidence="6">rRNA (pseudouridine-N3-)-methyltransferase RlmH</fullName>
    </alternativeName>
</protein>
<dbReference type="InterPro" id="IPR029028">
    <property type="entry name" value="Alpha/beta_knot_MTases"/>
</dbReference>
<dbReference type="SUPFAM" id="SSF75217">
    <property type="entry name" value="alpha/beta knot"/>
    <property type="match status" value="1"/>
</dbReference>
<dbReference type="Pfam" id="PF02590">
    <property type="entry name" value="SPOUT_MTase"/>
    <property type="match status" value="1"/>
</dbReference>
<dbReference type="PANTHER" id="PTHR33603">
    <property type="entry name" value="METHYLTRANSFERASE"/>
    <property type="match status" value="1"/>
</dbReference>
<dbReference type="CDD" id="cd18081">
    <property type="entry name" value="RlmH-like"/>
    <property type="match status" value="1"/>
</dbReference>
<dbReference type="HOGENOM" id="CLU_100552_1_0_9"/>
<dbReference type="InterPro" id="IPR029026">
    <property type="entry name" value="tRNA_m1G_MTases_N"/>
</dbReference>
<dbReference type="NCBIfam" id="NF000985">
    <property type="entry name" value="PRK00103.1-3"/>
    <property type="match status" value="1"/>
</dbReference>
<dbReference type="Gene3D" id="3.40.1280.10">
    <property type="match status" value="1"/>
</dbReference>
<dbReference type="EMBL" id="AGRJ01000175">
    <property type="protein sequence ID" value="EHO50481.1"/>
    <property type="molecule type" value="Genomic_DNA"/>
</dbReference>
<comment type="caution">
    <text evidence="7">The sequence shown here is derived from an EMBL/GenBank/DDBJ whole genome shotgun (WGS) entry which is preliminary data.</text>
</comment>
<dbReference type="PROSITE" id="PS51257">
    <property type="entry name" value="PROKAR_LIPOPROTEIN"/>
    <property type="match status" value="1"/>
</dbReference>
<keyword evidence="4 6" id="KW-0949">S-adenosyl-L-methionine</keyword>
<dbReference type="STRING" id="797516.HMPREF9104_02019"/>
<comment type="function">
    <text evidence="6">Specifically methylates the pseudouridine at position 1915 (m3Psi1915) in 23S rRNA.</text>
</comment>
<keyword evidence="1 6" id="KW-0698">rRNA processing</keyword>
<evidence type="ECO:0000313" key="7">
    <source>
        <dbReference type="EMBL" id="EHO50481.1"/>
    </source>
</evidence>
<evidence type="ECO:0000256" key="1">
    <source>
        <dbReference type="ARBA" id="ARBA00022552"/>
    </source>
</evidence>
<keyword evidence="2 6" id="KW-0489">Methyltransferase</keyword>
<feature type="binding site" evidence="6">
    <location>
        <position position="158"/>
    </location>
    <ligand>
        <name>S-adenosyl-L-methionine</name>
        <dbReference type="ChEBI" id="CHEBI:59789"/>
    </ligand>
</feature>
<evidence type="ECO:0000313" key="8">
    <source>
        <dbReference type="Proteomes" id="UP000005025"/>
    </source>
</evidence>
<gene>
    <name evidence="6" type="primary">rlmH</name>
    <name evidence="7" type="ORF">HMPREF9104_02019</name>
</gene>
<comment type="subunit">
    <text evidence="6">Homodimer.</text>
</comment>
<keyword evidence="3 6" id="KW-0808">Transferase</keyword>
<comment type="catalytic activity">
    <reaction evidence="6">
        <text>pseudouridine(1915) in 23S rRNA + S-adenosyl-L-methionine = N(3)-methylpseudouridine(1915) in 23S rRNA + S-adenosyl-L-homocysteine + H(+)</text>
        <dbReference type="Rhea" id="RHEA:42752"/>
        <dbReference type="Rhea" id="RHEA-COMP:10221"/>
        <dbReference type="Rhea" id="RHEA-COMP:10222"/>
        <dbReference type="ChEBI" id="CHEBI:15378"/>
        <dbReference type="ChEBI" id="CHEBI:57856"/>
        <dbReference type="ChEBI" id="CHEBI:59789"/>
        <dbReference type="ChEBI" id="CHEBI:65314"/>
        <dbReference type="ChEBI" id="CHEBI:74486"/>
        <dbReference type="EC" id="2.1.1.177"/>
    </reaction>
</comment>